<dbReference type="AlphaFoldDB" id="A0A254U0L7"/>
<evidence type="ECO:0000313" key="4">
    <source>
        <dbReference type="EMBL" id="GLA53422.1"/>
    </source>
</evidence>
<comment type="caution">
    <text evidence="4">The sequence shown here is derived from an EMBL/GenBank/DDBJ whole genome shotgun (WGS) entry which is preliminary data.</text>
</comment>
<evidence type="ECO:0000313" key="7">
    <source>
        <dbReference type="Proteomes" id="UP001144191"/>
    </source>
</evidence>
<dbReference type="VEuPathDB" id="FungiDB:ATCC64974_7280"/>
<dbReference type="EMBL" id="NKJJ02000005">
    <property type="protein sequence ID" value="TPR06655.1"/>
    <property type="molecule type" value="Genomic_DNA"/>
</dbReference>
<dbReference type="InterPro" id="IPR025110">
    <property type="entry name" value="AMP-bd_C"/>
</dbReference>
<dbReference type="InterPro" id="IPR045851">
    <property type="entry name" value="AMP-bd_C_sf"/>
</dbReference>
<reference evidence="6" key="1">
    <citation type="submission" date="2018-10" db="EMBL/GenBank/DDBJ databases">
        <title>FDA dAtabase for Regulatory Grade micrObial Sequences (FDA-ARGOS): Supporting development and validation of Infectious Disease Dx tests.</title>
        <authorList>
            <person name="Kerrigan L."/>
            <person name="Tallon L."/>
            <person name="Sadzewicz L."/>
            <person name="Sengamalay N."/>
            <person name="Ott S."/>
            <person name="Godinez A."/>
            <person name="Nagaraj S."/>
            <person name="Vavikolanu K."/>
            <person name="Nadendla S."/>
            <person name="George J."/>
            <person name="Sichtig H."/>
        </authorList>
    </citation>
    <scope>NUCLEOTIDE SEQUENCE [LARGE SCALE GENOMIC DNA]</scope>
    <source>
        <strain evidence="6">FDAARGOS_311</strain>
    </source>
</reference>
<dbReference type="VEuPathDB" id="FungiDB:ASPNIDRAFT2_1155683"/>
<reference evidence="4" key="3">
    <citation type="submission" date="2022-07" db="EMBL/GenBank/DDBJ databases">
        <title>Taxonomy of Aspergillus series Nigri: significant species reduction supported by multi-species coalescent approaches.</title>
        <authorList>
            <person name="Bian C."/>
            <person name="Kusuya Y."/>
            <person name="Sklenar F."/>
            <person name="D'hooge E."/>
            <person name="Yaguchi T."/>
            <person name="Takahashi H."/>
            <person name="Hubka V."/>
        </authorList>
    </citation>
    <scope>NUCLEOTIDE SEQUENCE</scope>
    <source>
        <strain evidence="4">IFM 63604</strain>
    </source>
</reference>
<dbReference type="eggNOG" id="KOG1176">
    <property type="taxonomic scope" value="Eukaryota"/>
</dbReference>
<comment type="similarity">
    <text evidence="1">Belongs to the ATP-dependent AMP-binding enzyme family.</text>
</comment>
<evidence type="ECO:0000259" key="2">
    <source>
        <dbReference type="Pfam" id="PF00501"/>
    </source>
</evidence>
<dbReference type="Gene3D" id="3.30.300.30">
    <property type="match status" value="1"/>
</dbReference>
<dbReference type="FunFam" id="3.30.300.30:FF:000007">
    <property type="entry name" value="4-coumarate--CoA ligase 2"/>
    <property type="match status" value="1"/>
</dbReference>
<evidence type="ECO:0000256" key="1">
    <source>
        <dbReference type="ARBA" id="ARBA00006432"/>
    </source>
</evidence>
<feature type="domain" description="AMP-binding enzyme C-terminal" evidence="3">
    <location>
        <begin position="449"/>
        <end position="525"/>
    </location>
</feature>
<dbReference type="InterPro" id="IPR042099">
    <property type="entry name" value="ANL_N_sf"/>
</dbReference>
<dbReference type="VEuPathDB" id="FungiDB:An09g01820"/>
<evidence type="ECO:0000259" key="3">
    <source>
        <dbReference type="Pfam" id="PF13193"/>
    </source>
</evidence>
<dbReference type="Gene3D" id="3.40.50.12780">
    <property type="entry name" value="N-terminal domain of ligase-like"/>
    <property type="match status" value="1"/>
</dbReference>
<protein>
    <submittedName>
        <fullName evidence="5">Carboxylesterase family protein</fullName>
    </submittedName>
    <submittedName>
        <fullName evidence="4">NRPS-like protein biosynthetic cluster</fullName>
    </submittedName>
</protein>
<dbReference type="Pfam" id="PF00501">
    <property type="entry name" value="AMP-binding"/>
    <property type="match status" value="1"/>
</dbReference>
<dbReference type="VEuPathDB" id="FungiDB:M747DRAFT_332601"/>
<dbReference type="GO" id="GO:0016405">
    <property type="term" value="F:CoA-ligase activity"/>
    <property type="evidence" value="ECO:0007669"/>
    <property type="project" value="TreeGrafter"/>
</dbReference>
<dbReference type="SUPFAM" id="SSF56801">
    <property type="entry name" value="Acetyl-CoA synthetase-like"/>
    <property type="match status" value="1"/>
</dbReference>
<dbReference type="PANTHER" id="PTHR24096">
    <property type="entry name" value="LONG-CHAIN-FATTY-ACID--COA LIGASE"/>
    <property type="match status" value="1"/>
</dbReference>
<proteinExistence type="inferred from homology"/>
<accession>A0A254U0L7</accession>
<dbReference type="EMBL" id="BRPB01000079">
    <property type="protein sequence ID" value="GLA53422.1"/>
    <property type="molecule type" value="Genomic_DNA"/>
</dbReference>
<dbReference type="GO" id="GO:0019748">
    <property type="term" value="P:secondary metabolic process"/>
    <property type="evidence" value="ECO:0007669"/>
    <property type="project" value="TreeGrafter"/>
</dbReference>
<dbReference type="CDD" id="cd05911">
    <property type="entry name" value="Firefly_Luc_like"/>
    <property type="match status" value="1"/>
</dbReference>
<dbReference type="InterPro" id="IPR000873">
    <property type="entry name" value="AMP-dep_synth/lig_dom"/>
</dbReference>
<dbReference type="Pfam" id="PF13193">
    <property type="entry name" value="AMP-binding_C"/>
    <property type="match status" value="1"/>
</dbReference>
<gene>
    <name evidence="4" type="ORF">AnigIFM63604_010515</name>
    <name evidence="5" type="ORF">CAN33_0023660</name>
</gene>
<name>A0A254U0L7_ASPNG</name>
<dbReference type="PANTHER" id="PTHR24096:SF265">
    <property type="entry name" value="ENZYME, PUTATIVE (AFU_ORTHOLOGUE AFUA_5G14270)-RELATED"/>
    <property type="match status" value="1"/>
</dbReference>
<dbReference type="Proteomes" id="UP000197666">
    <property type="component" value="Unassembled WGS sequence"/>
</dbReference>
<evidence type="ECO:0000313" key="5">
    <source>
        <dbReference type="EMBL" id="TPR06655.1"/>
    </source>
</evidence>
<organism evidence="4 7">
    <name type="scientific">Aspergillus niger</name>
    <dbReference type="NCBI Taxonomy" id="5061"/>
    <lineage>
        <taxon>Eukaryota</taxon>
        <taxon>Fungi</taxon>
        <taxon>Dikarya</taxon>
        <taxon>Ascomycota</taxon>
        <taxon>Pezizomycotina</taxon>
        <taxon>Eurotiomycetes</taxon>
        <taxon>Eurotiomycetidae</taxon>
        <taxon>Eurotiales</taxon>
        <taxon>Aspergillaceae</taxon>
        <taxon>Aspergillus</taxon>
        <taxon>Aspergillus subgen. Circumdati</taxon>
    </lineage>
</organism>
<feature type="domain" description="AMP-dependent synthetase/ligase" evidence="2">
    <location>
        <begin position="23"/>
        <end position="397"/>
    </location>
</feature>
<dbReference type="Proteomes" id="UP001144191">
    <property type="component" value="Unassembled WGS sequence"/>
</dbReference>
<reference evidence="5" key="2">
    <citation type="submission" date="2019-02" db="EMBL/GenBank/DDBJ databases">
        <title>FDA dAtabase for Regulatory Grade micrObial Sequences (FDA-ARGOS): Supporting development and validation of Infectious Disease Dx tests.</title>
        <authorList>
            <person name="Kerrigan L."/>
            <person name="Tallon L.J."/>
            <person name="Sadzewicz L."/>
            <person name="Sengamalay N."/>
            <person name="Ott S."/>
            <person name="Godinez A."/>
            <person name="Nagaraj S."/>
            <person name="Vavikolanu K."/>
            <person name="Vyas G."/>
            <person name="Nadendla S."/>
            <person name="Aluvathingal J."/>
            <person name="Sichtig H."/>
        </authorList>
    </citation>
    <scope>NUCLEOTIDE SEQUENCE</scope>
    <source>
        <strain evidence="5">FDAARGOS_311</strain>
    </source>
</reference>
<sequence>MFFQGEGSIDIPVQDIISWIFDQARYEIEKPVYMDASDTSRSISWRQARTLVRQLAAGLRAAGLKDGDCVCLHSFNDIYYSILVLGIIAAGGIYMGTNPGYTSHELNYHLRVAQAKFVISDPEMLDRMIPAAEGNGIPKDRIWAFTTRESQVVATTGLAHWTALLKHGEADWHRLDDPNHAKTTVVARLFSSGTTGLPKPVDFTHYNIIAQHTLVYDAHPVPFETSRILSLPFFHAAAAPSAHFSTLRLGDPSYVLRRFEPDLFLTTVAKHNITECTAVPPIILTILSHCTTPKYSHSLQSLKIVRCGAAPLDKTTQARFQSLLAPDATFTQVWGMTESSCIATMIPYPESDDTGSVGRLLPGMEAKIINTDGDDITAPDTTGEVCLRGPTIVRGYFNLPSANESAFDKDGFYRTGDLGYCDGKTRKWYLLDRKKDIIKVRGFQVAPAEVEGVLRNHPRIQDVAVVGVYDAEAKTEYPRAYVVRQDQSLREEEVKEFVALRLAKYKRLDGGVRFIDAIPRNASGKILKRLLEDKRIEKL</sequence>
<evidence type="ECO:0000313" key="6">
    <source>
        <dbReference type="Proteomes" id="UP000197666"/>
    </source>
</evidence>